<dbReference type="GO" id="GO:0005524">
    <property type="term" value="F:ATP binding"/>
    <property type="evidence" value="ECO:0007669"/>
    <property type="project" value="UniProtKB-KW"/>
</dbReference>
<comment type="caution">
    <text evidence="15">The sequence shown here is derived from an EMBL/GenBank/DDBJ whole genome shotgun (WGS) entry which is preliminary data.</text>
</comment>
<feature type="compositionally biased region" description="Low complexity" evidence="11">
    <location>
        <begin position="534"/>
        <end position="544"/>
    </location>
</feature>
<dbReference type="FunFam" id="1.20.1560.10:FF:000009">
    <property type="entry name" value="ABC transporter B family member 1"/>
    <property type="match status" value="1"/>
</dbReference>
<dbReference type="AlphaFoldDB" id="A0A199VP97"/>
<dbReference type="SUPFAM" id="SSF90123">
    <property type="entry name" value="ABC transporter transmembrane region"/>
    <property type="match status" value="2"/>
</dbReference>
<dbReference type="CDD" id="cd03249">
    <property type="entry name" value="ABC_MTABC3_MDL1_MDL2"/>
    <property type="match status" value="2"/>
</dbReference>
<dbReference type="GO" id="GO:0005886">
    <property type="term" value="C:plasma membrane"/>
    <property type="evidence" value="ECO:0007669"/>
    <property type="project" value="UniProtKB-SubCell"/>
</dbReference>
<feature type="domain" description="ABC transmembrane type-1" evidence="14">
    <location>
        <begin position="1"/>
        <end position="222"/>
    </location>
</feature>
<dbReference type="GO" id="GO:0010329">
    <property type="term" value="F:auxin efflux transmembrane transporter activity"/>
    <property type="evidence" value="ECO:0007669"/>
    <property type="project" value="UniProtKB-ARBA"/>
</dbReference>
<dbReference type="EMBL" id="LSRQ01001222">
    <property type="protein sequence ID" value="OAY78741.1"/>
    <property type="molecule type" value="Genomic_DNA"/>
</dbReference>
<proteinExistence type="inferred from homology"/>
<protein>
    <submittedName>
        <fullName evidence="15">ABC transporter B family member 11</fullName>
    </submittedName>
</protein>
<feature type="transmembrane region" description="Helical" evidence="12">
    <location>
        <begin position="597"/>
        <end position="623"/>
    </location>
</feature>
<evidence type="ECO:0000313" key="16">
    <source>
        <dbReference type="Proteomes" id="UP000092600"/>
    </source>
</evidence>
<dbReference type="InterPro" id="IPR017871">
    <property type="entry name" value="ABC_transporter-like_CS"/>
</dbReference>
<dbReference type="PROSITE" id="PS50893">
    <property type="entry name" value="ABC_TRANSPORTER_2"/>
    <property type="match status" value="2"/>
</dbReference>
<feature type="domain" description="ABC transporter" evidence="13">
    <location>
        <begin position="257"/>
        <end position="493"/>
    </location>
</feature>
<dbReference type="PANTHER" id="PTHR24222:SF81">
    <property type="entry name" value="ABC TRANSPORTER B FAMILY MEMBER 11"/>
    <property type="match status" value="1"/>
</dbReference>
<feature type="transmembrane region" description="Helical" evidence="12">
    <location>
        <begin position="79"/>
        <end position="101"/>
    </location>
</feature>
<keyword evidence="8 12" id="KW-1133">Transmembrane helix</keyword>
<reference evidence="15 16" key="1">
    <citation type="journal article" date="2016" name="DNA Res.">
        <title>The draft genome of MD-2 pineapple using hybrid error correction of long reads.</title>
        <authorList>
            <person name="Redwan R.M."/>
            <person name="Saidin A."/>
            <person name="Kumar S.V."/>
        </authorList>
    </citation>
    <scope>NUCLEOTIDE SEQUENCE [LARGE SCALE GENOMIC DNA]</scope>
    <source>
        <strain evidence="16">cv. MD2</strain>
        <tissue evidence="15">Leaf</tissue>
    </source>
</reference>
<dbReference type="InterPro" id="IPR039421">
    <property type="entry name" value="Type_1_exporter"/>
</dbReference>
<evidence type="ECO:0000256" key="7">
    <source>
        <dbReference type="ARBA" id="ARBA00022840"/>
    </source>
</evidence>
<keyword evidence="6" id="KW-0547">Nucleotide-binding</keyword>
<dbReference type="SMART" id="SM00382">
    <property type="entry name" value="AAA"/>
    <property type="match status" value="2"/>
</dbReference>
<evidence type="ECO:0000256" key="9">
    <source>
        <dbReference type="ARBA" id="ARBA00023136"/>
    </source>
</evidence>
<dbReference type="GO" id="GO:0140359">
    <property type="term" value="F:ABC-type transporter activity"/>
    <property type="evidence" value="ECO:0007669"/>
    <property type="project" value="InterPro"/>
</dbReference>
<dbReference type="Gene3D" id="3.40.50.300">
    <property type="entry name" value="P-loop containing nucleotide triphosphate hydrolases"/>
    <property type="match status" value="2"/>
</dbReference>
<dbReference type="InterPro" id="IPR011527">
    <property type="entry name" value="ABC1_TM_dom"/>
</dbReference>
<feature type="transmembrane region" description="Helical" evidence="12">
    <location>
        <begin position="201"/>
        <end position="221"/>
    </location>
</feature>
<keyword evidence="5" id="KW-0677">Repeat</keyword>
<dbReference type="PANTHER" id="PTHR24222">
    <property type="entry name" value="ABC TRANSPORTER B FAMILY"/>
    <property type="match status" value="1"/>
</dbReference>
<dbReference type="Proteomes" id="UP000092600">
    <property type="component" value="Unassembled WGS sequence"/>
</dbReference>
<keyword evidence="10" id="KW-0325">Glycoprotein</keyword>
<feature type="transmembrane region" description="Helical" evidence="12">
    <location>
        <begin position="740"/>
        <end position="759"/>
    </location>
</feature>
<evidence type="ECO:0000256" key="12">
    <source>
        <dbReference type="SAM" id="Phobius"/>
    </source>
</evidence>
<evidence type="ECO:0000256" key="10">
    <source>
        <dbReference type="ARBA" id="ARBA00023180"/>
    </source>
</evidence>
<dbReference type="Gene3D" id="1.20.1560.10">
    <property type="entry name" value="ABC transporter type 1, transmembrane domain"/>
    <property type="match status" value="1"/>
</dbReference>
<dbReference type="Pfam" id="PF00664">
    <property type="entry name" value="ABC_membrane"/>
    <property type="match status" value="2"/>
</dbReference>
<feature type="domain" description="ABC transmembrane type-1" evidence="14">
    <location>
        <begin position="599"/>
        <end position="839"/>
    </location>
</feature>
<dbReference type="Pfam" id="PF00005">
    <property type="entry name" value="ABC_tran"/>
    <property type="match status" value="2"/>
</dbReference>
<evidence type="ECO:0000313" key="15">
    <source>
        <dbReference type="EMBL" id="OAY78741.1"/>
    </source>
</evidence>
<evidence type="ECO:0000256" key="8">
    <source>
        <dbReference type="ARBA" id="ARBA00022989"/>
    </source>
</evidence>
<feature type="region of interest" description="Disordered" evidence="11">
    <location>
        <begin position="499"/>
        <end position="544"/>
    </location>
</feature>
<dbReference type="CDD" id="cd18577">
    <property type="entry name" value="ABC_6TM_Pgp_ABCB1_D1_like"/>
    <property type="match status" value="1"/>
</dbReference>
<dbReference type="InterPro" id="IPR027417">
    <property type="entry name" value="P-loop_NTPase"/>
</dbReference>
<feature type="compositionally biased region" description="Low complexity" evidence="11">
    <location>
        <begin position="511"/>
        <end position="520"/>
    </location>
</feature>
<dbReference type="InterPro" id="IPR003593">
    <property type="entry name" value="AAA+_ATPase"/>
</dbReference>
<evidence type="ECO:0000256" key="1">
    <source>
        <dbReference type="ARBA" id="ARBA00004651"/>
    </source>
</evidence>
<evidence type="ECO:0000256" key="11">
    <source>
        <dbReference type="SAM" id="MobiDB-lite"/>
    </source>
</evidence>
<keyword evidence="3" id="KW-0813">Transport</keyword>
<feature type="transmembrane region" description="Helical" evidence="12">
    <location>
        <begin position="855"/>
        <end position="872"/>
    </location>
</feature>
<feature type="transmembrane region" description="Helical" evidence="12">
    <location>
        <begin position="879"/>
        <end position="899"/>
    </location>
</feature>
<dbReference type="SUPFAM" id="SSF52540">
    <property type="entry name" value="P-loop containing nucleoside triphosphate hydrolases"/>
    <property type="match status" value="2"/>
</dbReference>
<organism evidence="15 16">
    <name type="scientific">Ananas comosus</name>
    <name type="common">Pineapple</name>
    <name type="synonym">Ananas ananas</name>
    <dbReference type="NCBI Taxonomy" id="4615"/>
    <lineage>
        <taxon>Eukaryota</taxon>
        <taxon>Viridiplantae</taxon>
        <taxon>Streptophyta</taxon>
        <taxon>Embryophyta</taxon>
        <taxon>Tracheophyta</taxon>
        <taxon>Spermatophyta</taxon>
        <taxon>Magnoliopsida</taxon>
        <taxon>Liliopsida</taxon>
        <taxon>Poales</taxon>
        <taxon>Bromeliaceae</taxon>
        <taxon>Bromelioideae</taxon>
        <taxon>Ananas</taxon>
    </lineage>
</organism>
<feature type="transmembrane region" description="Helical" evidence="12">
    <location>
        <begin position="643"/>
        <end position="670"/>
    </location>
</feature>
<evidence type="ECO:0000259" key="14">
    <source>
        <dbReference type="PROSITE" id="PS50929"/>
    </source>
</evidence>
<dbReference type="PROSITE" id="PS50929">
    <property type="entry name" value="ABC_TM1F"/>
    <property type="match status" value="2"/>
</dbReference>
<feature type="transmembrane region" description="Helical" evidence="12">
    <location>
        <begin position="824"/>
        <end position="843"/>
    </location>
</feature>
<keyword evidence="7" id="KW-0067">ATP-binding</keyword>
<dbReference type="InterPro" id="IPR003439">
    <property type="entry name" value="ABC_transporter-like_ATP-bd"/>
</dbReference>
<comment type="similarity">
    <text evidence="2">Belongs to the ABC transporter superfamily. ABCB family. Multidrug resistance exporter (TC 3.A.1.201) subfamily.</text>
</comment>
<feature type="transmembrane region" description="Helical" evidence="12">
    <location>
        <begin position="55"/>
        <end position="73"/>
    </location>
</feature>
<dbReference type="GO" id="GO:0010328">
    <property type="term" value="F:auxin influx transmembrane transporter activity"/>
    <property type="evidence" value="ECO:0007669"/>
    <property type="project" value="UniProtKB-ARBA"/>
</dbReference>
<accession>A0A199VP97</accession>
<gene>
    <name evidence="15" type="ORF">ACMD2_02154</name>
</gene>
<dbReference type="InterPro" id="IPR036640">
    <property type="entry name" value="ABC1_TM_sf"/>
</dbReference>
<dbReference type="GO" id="GO:0016887">
    <property type="term" value="F:ATP hydrolysis activity"/>
    <property type="evidence" value="ECO:0007669"/>
    <property type="project" value="InterPro"/>
</dbReference>
<evidence type="ECO:0000256" key="6">
    <source>
        <dbReference type="ARBA" id="ARBA00022741"/>
    </source>
</evidence>
<comment type="subcellular location">
    <subcellularLocation>
        <location evidence="1">Cell membrane</location>
        <topology evidence="1">Multi-pass membrane protein</topology>
    </subcellularLocation>
</comment>
<evidence type="ECO:0000259" key="13">
    <source>
        <dbReference type="PROSITE" id="PS50893"/>
    </source>
</evidence>
<keyword evidence="4 12" id="KW-0812">Transmembrane</keyword>
<evidence type="ECO:0000256" key="4">
    <source>
        <dbReference type="ARBA" id="ARBA00022692"/>
    </source>
</evidence>
<dbReference type="STRING" id="4615.A0A199VP97"/>
<dbReference type="PROSITE" id="PS00211">
    <property type="entry name" value="ABC_TRANSPORTER_1"/>
    <property type="match status" value="2"/>
</dbReference>
<feature type="transmembrane region" description="Helical" evidence="12">
    <location>
        <begin position="159"/>
        <end position="181"/>
    </location>
</feature>
<name>A0A199VP97_ANACO</name>
<feature type="domain" description="ABC transporter" evidence="13">
    <location>
        <begin position="894"/>
        <end position="1136"/>
    </location>
</feature>
<feature type="transmembrane region" description="Helical" evidence="12">
    <location>
        <begin position="713"/>
        <end position="734"/>
    </location>
</feature>
<dbReference type="FunFam" id="3.40.50.300:FF:000066">
    <property type="entry name" value="ABC transporter B family member 1"/>
    <property type="match status" value="2"/>
</dbReference>
<dbReference type="CDD" id="cd18578">
    <property type="entry name" value="ABC_6TM_Pgp_ABCB1_D2_like"/>
    <property type="match status" value="1"/>
</dbReference>
<keyword evidence="9 12" id="KW-0472">Membrane</keyword>
<evidence type="ECO:0000256" key="3">
    <source>
        <dbReference type="ARBA" id="ARBA00022448"/>
    </source>
</evidence>
<sequence>MVTGERQAARIRGLYLKAILRQDIAFFDKEMTTGQAVTRMSGDTILIQDAIGEKVGKFIQLVATFLGGFIIAFTKGWLLSLVMLSSIPPLVIACTTMSWFVSKMTSRRQATYSNAGNVVEQTIGSIRTVASFNGEKKAIALYNKFIRPAYLSAVQEGTAAGLGMGTVFMVLFWSYALAIWYGSRLIINKGYTGGTVVNVLFAVMTGAMSLGQATPCVTAFAEGQAAAYRMFETIRRKPEIDAYNTSGVVLEDMKGDVELQDVYFSYPTRPDYPIFNGFSLKVSSGTTMAIVGESGSGKSTVINLVERFYDPQAGEVLIDGVNIKSLRLSWIREKIGLVSQEPLLFMTTIKENITYSKKKATLEEIKRATELANATNFIDKLPNGLDTMVGERGAQLSGGQKQRIAIARAILKDPKILLLDEATSALDVESERIVQEALNRVMLKRTTIVVAHRLSTVRNAGTISVVHQGKIVEQGCHDELIKNPDGAYSQLIHLQETHKETKEHVGDSAMRSLSNESKSLSKSKRSISFERSASRGSSIGSSSRHSFTIPFGLTGPMEVQAGPQDETEDKEVVGDVGAPKEVPITRLISLNKPEIPVLLLGSIAAAIHGVLFPVFGILLSISIKIFFEEPHQLQKDSNFWTSMYVVLGITALFVIPIENFLFGVAGGRLVERIRSMSFQRIIHQEINWFDDPRNSSGAIGARLSIDATNVRRLLGDTLALMVQCLSTLLTGFIVAMVASWRLALIITVVIPLVGFQGYAQIKFMKGYSADAKMMYEEASQVANDAVSGIRTVASFSAEQRVMETYKKKCEAPVKQGVRQGLISGFGYGFSFFTLYLTPVWLGFCNSFCIPESCKQAFTILTLLLPLYVTALPNSTSIEALATTVVLQVFFALVLATIGISQTSALGADSTKAKESTASIFGIIDRKSKTVALVGESGSGKSTVISLLERFYDPDSGKILFDGVEIETLRVSWLRQQMGLVSQEPVLFNDTIRTNIAYGKEGEASEEEIVKVAKTANAHQFISGLPQGYDTPVGERGIQLSGGQKQRIAIARAILKDPTVLLLDEATSALDAESEHVVQEALDRVMVGRTTVVVAHRLSTIKGADMIVVLKNGMIVEKGRHETLMGLKEGVYASLVELRISSE</sequence>
<evidence type="ECO:0000256" key="2">
    <source>
        <dbReference type="ARBA" id="ARBA00007577"/>
    </source>
</evidence>
<evidence type="ECO:0000256" key="5">
    <source>
        <dbReference type="ARBA" id="ARBA00022737"/>
    </source>
</evidence>